<dbReference type="PANTHER" id="PTHR36838">
    <property type="entry name" value="AUXIN EFFLUX CARRIER FAMILY PROTEIN"/>
    <property type="match status" value="1"/>
</dbReference>
<dbReference type="InterPro" id="IPR038770">
    <property type="entry name" value="Na+/solute_symporter_sf"/>
</dbReference>
<name>A0A0A0WM20_BACMY</name>
<feature type="transmembrane region" description="Helical" evidence="8">
    <location>
        <begin position="6"/>
        <end position="23"/>
    </location>
</feature>
<accession>J8IPL1</accession>
<comment type="caution">
    <text evidence="10">The sequence shown here is derived from an EMBL/GenBank/DDBJ whole genome shotgun (WGS) entry which is preliminary data.</text>
</comment>
<dbReference type="EMBL" id="AHEV01000020">
    <property type="protein sequence ID" value="EJR39456.1"/>
    <property type="molecule type" value="Genomic_DNA"/>
</dbReference>
<organism evidence="10 12">
    <name type="scientific">Bacillus mycoides</name>
    <dbReference type="NCBI Taxonomy" id="1405"/>
    <lineage>
        <taxon>Bacteria</taxon>
        <taxon>Bacillati</taxon>
        <taxon>Bacillota</taxon>
        <taxon>Bacilli</taxon>
        <taxon>Bacillales</taxon>
        <taxon>Bacillaceae</taxon>
        <taxon>Bacillus</taxon>
        <taxon>Bacillus cereus group</taxon>
    </lineage>
</organism>
<evidence type="ECO:0000256" key="8">
    <source>
        <dbReference type="SAM" id="Phobius"/>
    </source>
</evidence>
<evidence type="ECO:0000313" key="10">
    <source>
        <dbReference type="EMBL" id="OOR05007.1"/>
    </source>
</evidence>
<evidence type="ECO:0000256" key="2">
    <source>
        <dbReference type="ARBA" id="ARBA00010145"/>
    </source>
</evidence>
<evidence type="ECO:0000256" key="4">
    <source>
        <dbReference type="ARBA" id="ARBA00022475"/>
    </source>
</evidence>
<dbReference type="GO" id="GO:0055085">
    <property type="term" value="P:transmembrane transport"/>
    <property type="evidence" value="ECO:0007669"/>
    <property type="project" value="InterPro"/>
</dbReference>
<evidence type="ECO:0000256" key="5">
    <source>
        <dbReference type="ARBA" id="ARBA00022692"/>
    </source>
</evidence>
<dbReference type="Proteomes" id="UP000006976">
    <property type="component" value="Unassembled WGS sequence"/>
</dbReference>
<sequence>MFVFIILDVILPILILILIGAILQRKFQFNLKQLSTLITYCLMPAAVFVNIYDISIETGLLLQIIYYLILYSLSVMIVSHFISKTLKLEKGESAALKNSISLMNSGNYGLPVSQLIFSHNPVGVSIQIFIVIFQNLLTYSYGIYNLLSATKTIGSIIQSFLRLPVFHALILGVLFQSFTIQIPNSIFLPLNQLANSFVAIALILLGAQLSNIKLNFFHRVITWALIGRLLMGPLLALAMIYLLNIDGIVAQSLFIASSFPTSRNTATIAMEYQIEPELHAQIVLFSTLFSIITVTVVIYLSYILF</sequence>
<dbReference type="InterPro" id="IPR004776">
    <property type="entry name" value="Mem_transp_PIN-like"/>
</dbReference>
<reference evidence="10 12" key="2">
    <citation type="submission" date="2017-01" db="EMBL/GenBank/DDBJ databases">
        <title>Bacillus cereus isolates.</title>
        <authorList>
            <person name="Beno S.M."/>
        </authorList>
    </citation>
    <scope>NUCLEOTIDE SEQUENCE [LARGE SCALE GENOMIC DNA]</scope>
    <source>
        <strain evidence="10 12">FSL W7-1108</strain>
    </source>
</reference>
<evidence type="ECO:0000256" key="7">
    <source>
        <dbReference type="ARBA" id="ARBA00023136"/>
    </source>
</evidence>
<reference evidence="9 11" key="1">
    <citation type="submission" date="2012-04" db="EMBL/GenBank/DDBJ databases">
        <title>The Genome Sequence of Bacillus cereus VD078.</title>
        <authorList>
            <consortium name="The Broad Institute Genome Sequencing Platform"/>
            <consortium name="The Broad Institute Genome Sequencing Center for Infectious Disease"/>
            <person name="Feldgarden M."/>
            <person name="Van der Auwera G.A."/>
            <person name="Mahillon J."/>
            <person name="Duprez V."/>
            <person name="Timmery S."/>
            <person name="Mattelet C."/>
            <person name="Dierick K."/>
            <person name="Sun M."/>
            <person name="Yu Z."/>
            <person name="Zhu L."/>
            <person name="Hu X."/>
            <person name="Shank E.B."/>
            <person name="Swiecicka I."/>
            <person name="Hansen B.M."/>
            <person name="Andrup L."/>
            <person name="Young S.K."/>
            <person name="Zeng Q."/>
            <person name="Gargeya S."/>
            <person name="Fitzgerald M."/>
            <person name="Haas B."/>
            <person name="Abouelleil A."/>
            <person name="Alvarado L."/>
            <person name="Arachchi H.M."/>
            <person name="Berlin A."/>
            <person name="Chapman S.B."/>
            <person name="Goldberg J."/>
            <person name="Griggs A."/>
            <person name="Gujja S."/>
            <person name="Hansen M."/>
            <person name="Howarth C."/>
            <person name="Imamovic A."/>
            <person name="Larimer J."/>
            <person name="McCowen C."/>
            <person name="Montmayeur A."/>
            <person name="Murphy C."/>
            <person name="Neiman D."/>
            <person name="Pearson M."/>
            <person name="Priest M."/>
            <person name="Roberts A."/>
            <person name="Saif S."/>
            <person name="Shea T."/>
            <person name="Sisk P."/>
            <person name="Sykes S."/>
            <person name="Wortman J."/>
            <person name="Nusbaum C."/>
            <person name="Birren B."/>
        </authorList>
    </citation>
    <scope>NUCLEOTIDE SEQUENCE [LARGE SCALE GENOMIC DNA]</scope>
    <source>
        <strain evidence="9 11">VD078</strain>
    </source>
</reference>
<keyword evidence="6 8" id="KW-1133">Transmembrane helix</keyword>
<gene>
    <name evidence="10" type="ORF">BW900_19805</name>
    <name evidence="9" type="ORF">III_03297</name>
</gene>
<keyword evidence="4" id="KW-1003">Cell membrane</keyword>
<keyword evidence="5 8" id="KW-0812">Transmembrane</keyword>
<keyword evidence="3" id="KW-0813">Transport</keyword>
<evidence type="ECO:0000256" key="3">
    <source>
        <dbReference type="ARBA" id="ARBA00022448"/>
    </source>
</evidence>
<accession>A0A0D6SAT9</accession>
<feature type="transmembrane region" description="Helical" evidence="8">
    <location>
        <begin position="64"/>
        <end position="83"/>
    </location>
</feature>
<dbReference type="OMA" id="PHMFRNS"/>
<evidence type="ECO:0000313" key="11">
    <source>
        <dbReference type="Proteomes" id="UP000006976"/>
    </source>
</evidence>
<dbReference type="Gene3D" id="1.20.1530.20">
    <property type="match status" value="1"/>
</dbReference>
<comment type="similarity">
    <text evidence="2">Belongs to the auxin efflux carrier (TC 2.A.69) family.</text>
</comment>
<dbReference type="EMBL" id="MUAI01000019">
    <property type="protein sequence ID" value="OOR05007.1"/>
    <property type="molecule type" value="Genomic_DNA"/>
</dbReference>
<feature type="transmembrane region" description="Helical" evidence="8">
    <location>
        <begin position="35"/>
        <end position="52"/>
    </location>
</feature>
<dbReference type="PANTHER" id="PTHR36838:SF1">
    <property type="entry name" value="SLR1864 PROTEIN"/>
    <property type="match status" value="1"/>
</dbReference>
<accession>A0A0A0WM20</accession>
<feature type="transmembrane region" description="Helical" evidence="8">
    <location>
        <begin position="186"/>
        <end position="208"/>
    </location>
</feature>
<dbReference type="GO" id="GO:0005886">
    <property type="term" value="C:plasma membrane"/>
    <property type="evidence" value="ECO:0007669"/>
    <property type="project" value="UniProtKB-SubCell"/>
</dbReference>
<evidence type="ECO:0000313" key="12">
    <source>
        <dbReference type="Proteomes" id="UP000190696"/>
    </source>
</evidence>
<dbReference type="AlphaFoldDB" id="A0A0A0WM20"/>
<dbReference type="RefSeq" id="WP_002031605.1">
    <property type="nucleotide sequence ID" value="NZ_CP009746.1"/>
</dbReference>
<protein>
    <submittedName>
        <fullName evidence="10">Transporter</fullName>
    </submittedName>
</protein>
<dbReference type="Proteomes" id="UP000190696">
    <property type="component" value="Unassembled WGS sequence"/>
</dbReference>
<feature type="transmembrane region" description="Helical" evidence="8">
    <location>
        <begin position="159"/>
        <end position="180"/>
    </location>
</feature>
<evidence type="ECO:0000256" key="1">
    <source>
        <dbReference type="ARBA" id="ARBA00004651"/>
    </source>
</evidence>
<dbReference type="KEGG" id="bww:bwei_2892"/>
<comment type="subcellular location">
    <subcellularLocation>
        <location evidence="1">Cell membrane</location>
        <topology evidence="1">Multi-pass membrane protein</topology>
    </subcellularLocation>
</comment>
<evidence type="ECO:0000256" key="6">
    <source>
        <dbReference type="ARBA" id="ARBA00022989"/>
    </source>
</evidence>
<feature type="transmembrane region" description="Helical" evidence="8">
    <location>
        <begin position="123"/>
        <end position="147"/>
    </location>
</feature>
<dbReference type="Pfam" id="PF03547">
    <property type="entry name" value="Mem_trans"/>
    <property type="match status" value="1"/>
</dbReference>
<proteinExistence type="inferred from homology"/>
<keyword evidence="7 8" id="KW-0472">Membrane</keyword>
<feature type="transmembrane region" description="Helical" evidence="8">
    <location>
        <begin position="282"/>
        <end position="304"/>
    </location>
</feature>
<feature type="transmembrane region" description="Helical" evidence="8">
    <location>
        <begin position="220"/>
        <end position="243"/>
    </location>
</feature>
<evidence type="ECO:0000313" key="9">
    <source>
        <dbReference type="EMBL" id="EJR39456.1"/>
    </source>
</evidence>